<evidence type="ECO:0000256" key="1">
    <source>
        <dbReference type="ARBA" id="ARBA00011073"/>
    </source>
</evidence>
<evidence type="ECO:0000313" key="7">
    <source>
        <dbReference type="EMBL" id="GGY83294.1"/>
    </source>
</evidence>
<dbReference type="Proteomes" id="UP000619761">
    <property type="component" value="Unassembled WGS sequence"/>
</dbReference>
<sequence>MQQPAQAQLLNTQGVLNQINVTNRQLEATTEQIQRKTERDLQRLKPPIDSTLEKLTDTTNKLVDPLVKLPQQLPILNRVGQPLFVDVEVENGWRAIQREWLIMVNESELASLQQLPITVVEKTRFDELEMTLVRFHVPAELDSLAALKKQLAPELVARLDRNHIYAAQADASTNTSETQLTKGSACEAPIKIGMIDTAIKMDHPAFSLARSSSHIITRNFLDETLAQPDAHGTAVAGLLIGNNAELKPLLPNANLYAASVFYARNDYAQGATMMNLVRALNWLLAENVSVINMSLAGPDNQILAAAIAKTINNGKILVAAAGNEGPAAPAMYPAAYANVIAVTAVDRDQKIYRWANRGAHIYFAAPGVSVLTARSNGGLGRESGTSMAAPVISALVSCVFTKTNSASVALKILQEQAIDLGEPGRDNIFGYGLLR</sequence>
<evidence type="ECO:0000256" key="2">
    <source>
        <dbReference type="ARBA" id="ARBA00022670"/>
    </source>
</evidence>
<dbReference type="PROSITE" id="PS00138">
    <property type="entry name" value="SUBTILASE_SER"/>
    <property type="match status" value="1"/>
</dbReference>
<dbReference type="EMBL" id="BMYZ01000003">
    <property type="protein sequence ID" value="GGY83294.1"/>
    <property type="molecule type" value="Genomic_DNA"/>
</dbReference>
<dbReference type="PRINTS" id="PR00723">
    <property type="entry name" value="SUBTILISIN"/>
</dbReference>
<protein>
    <recommendedName>
        <fullName evidence="6">Peptidase S8/S53 domain-containing protein</fullName>
    </recommendedName>
</protein>
<keyword evidence="3 5" id="KW-0378">Hydrolase</keyword>
<dbReference type="PROSITE" id="PS51892">
    <property type="entry name" value="SUBTILASE"/>
    <property type="match status" value="1"/>
</dbReference>
<evidence type="ECO:0000256" key="3">
    <source>
        <dbReference type="ARBA" id="ARBA00022801"/>
    </source>
</evidence>
<reference evidence="8" key="1">
    <citation type="journal article" date="2019" name="Int. J. Syst. Evol. Microbiol.">
        <title>The Global Catalogue of Microorganisms (GCM) 10K type strain sequencing project: providing services to taxonomists for standard genome sequencing and annotation.</title>
        <authorList>
            <consortium name="The Broad Institute Genomics Platform"/>
            <consortium name="The Broad Institute Genome Sequencing Center for Infectious Disease"/>
            <person name="Wu L."/>
            <person name="Ma J."/>
        </authorList>
    </citation>
    <scope>NUCLEOTIDE SEQUENCE [LARGE SCALE GENOMIC DNA]</scope>
    <source>
        <strain evidence="8">KCTC 32239</strain>
    </source>
</reference>
<dbReference type="Pfam" id="PF00082">
    <property type="entry name" value="Peptidase_S8"/>
    <property type="match status" value="1"/>
</dbReference>
<dbReference type="InterPro" id="IPR023828">
    <property type="entry name" value="Peptidase_S8_Ser-AS"/>
</dbReference>
<feature type="domain" description="Peptidase S8/S53" evidence="6">
    <location>
        <begin position="190"/>
        <end position="432"/>
    </location>
</feature>
<feature type="active site" description="Charge relay system" evidence="5">
    <location>
        <position position="231"/>
    </location>
</feature>
<keyword evidence="2 5" id="KW-0645">Protease</keyword>
<evidence type="ECO:0000313" key="8">
    <source>
        <dbReference type="Proteomes" id="UP000619761"/>
    </source>
</evidence>
<dbReference type="PANTHER" id="PTHR43806:SF11">
    <property type="entry name" value="CEREVISIN-RELATED"/>
    <property type="match status" value="1"/>
</dbReference>
<feature type="active site" description="Charge relay system" evidence="5">
    <location>
        <position position="386"/>
    </location>
</feature>
<keyword evidence="4 5" id="KW-0720">Serine protease</keyword>
<name>A0ABQ3B8G1_9GAMM</name>
<dbReference type="InterPro" id="IPR036852">
    <property type="entry name" value="Peptidase_S8/S53_dom_sf"/>
</dbReference>
<comment type="similarity">
    <text evidence="1 5">Belongs to the peptidase S8 family.</text>
</comment>
<evidence type="ECO:0000259" key="6">
    <source>
        <dbReference type="Pfam" id="PF00082"/>
    </source>
</evidence>
<gene>
    <name evidence="7" type="ORF">GCM10011613_30220</name>
</gene>
<evidence type="ECO:0000256" key="5">
    <source>
        <dbReference type="PROSITE-ProRule" id="PRU01240"/>
    </source>
</evidence>
<evidence type="ECO:0000256" key="4">
    <source>
        <dbReference type="ARBA" id="ARBA00022825"/>
    </source>
</evidence>
<dbReference type="PANTHER" id="PTHR43806">
    <property type="entry name" value="PEPTIDASE S8"/>
    <property type="match status" value="1"/>
</dbReference>
<organism evidence="7 8">
    <name type="scientific">Cellvibrio zantedeschiae</name>
    <dbReference type="NCBI Taxonomy" id="1237077"/>
    <lineage>
        <taxon>Bacteria</taxon>
        <taxon>Pseudomonadati</taxon>
        <taxon>Pseudomonadota</taxon>
        <taxon>Gammaproteobacteria</taxon>
        <taxon>Cellvibrionales</taxon>
        <taxon>Cellvibrionaceae</taxon>
        <taxon>Cellvibrio</taxon>
    </lineage>
</organism>
<proteinExistence type="inferred from homology"/>
<comment type="caution">
    <text evidence="7">The sequence shown here is derived from an EMBL/GenBank/DDBJ whole genome shotgun (WGS) entry which is preliminary data.</text>
</comment>
<dbReference type="CDD" id="cd05561">
    <property type="entry name" value="Peptidases_S8_4"/>
    <property type="match status" value="1"/>
</dbReference>
<dbReference type="SUPFAM" id="SSF52743">
    <property type="entry name" value="Subtilisin-like"/>
    <property type="match status" value="1"/>
</dbReference>
<dbReference type="InterPro" id="IPR015500">
    <property type="entry name" value="Peptidase_S8_subtilisin-rel"/>
</dbReference>
<keyword evidence="8" id="KW-1185">Reference proteome</keyword>
<feature type="active site" description="Charge relay system" evidence="5">
    <location>
        <position position="196"/>
    </location>
</feature>
<dbReference type="InterPro" id="IPR050131">
    <property type="entry name" value="Peptidase_S8_subtilisin-like"/>
</dbReference>
<dbReference type="Gene3D" id="3.40.50.200">
    <property type="entry name" value="Peptidase S8/S53 domain"/>
    <property type="match status" value="1"/>
</dbReference>
<dbReference type="InterPro" id="IPR000209">
    <property type="entry name" value="Peptidase_S8/S53_dom"/>
</dbReference>
<accession>A0ABQ3B8G1</accession>